<dbReference type="EMBL" id="JAKZEL010000021">
    <property type="protein sequence ID" value="KAI4532644.1"/>
    <property type="molecule type" value="Genomic_DNA"/>
</dbReference>
<dbReference type="CDD" id="cd22093">
    <property type="entry name" value="F-box_FBXO15"/>
    <property type="match status" value="1"/>
</dbReference>
<dbReference type="GO" id="GO:0019005">
    <property type="term" value="C:SCF ubiquitin ligase complex"/>
    <property type="evidence" value="ECO:0007669"/>
    <property type="project" value="TreeGrafter"/>
</dbReference>
<sequence length="439" mass="49106">MPSEVLLKILSYLDAAALLCAGCVSRRFYHLANDNFIWIRLYSAAFSPKRSHWRVDPAEKMDLSVNLLSAGDKEAGYWKKEYLTKQIASVKAALAQVLKPLHPNTGLPVKTKEALRVSGLGWVIILRGADGREYTMEHADLSVNDSSVTVAWYGKDWPPLATLSTLDLCGVTPVFMGKSRAPSRTRPRWHSLITKYQLSQLTESSAVGGDRLMRVFCLPPGLVVGLWKVSPAHTRPAAPCPYPRRCPRVLTFARVCVSLLSPYELPPHTPVSDDSPERGLHGYRLHVDMHSGGVSCLCGSFRNLSASKGYLENEYMKLSVISFKNNTEHLPLIGKVGLSWKTNSFDGCIKSCSIMDLTLLEEYGQPFWCFSSPVCVRCCPGPSDGPNFLGEAYYVDYSDSEGRLRMELVWIEETEEYFIVSLALYLRLAKVNQWFGTEY</sequence>
<feature type="domain" description="F-box" evidence="1">
    <location>
        <begin position="1"/>
        <end position="41"/>
    </location>
</feature>
<dbReference type="SMART" id="SM00256">
    <property type="entry name" value="FBOX"/>
    <property type="match status" value="1"/>
</dbReference>
<proteinExistence type="predicted"/>
<dbReference type="PANTHER" id="PTHR46731:SF1">
    <property type="entry name" value="F-BOX ONLY PROTEIN 15"/>
    <property type="match status" value="1"/>
</dbReference>
<accession>A0AAD4Y2H8</accession>
<protein>
    <recommendedName>
        <fullName evidence="1">F-box domain-containing protein</fullName>
    </recommendedName>
</protein>
<organism evidence="2 3">
    <name type="scientific">Ovis ammon polii</name>
    <dbReference type="NCBI Taxonomy" id="230172"/>
    <lineage>
        <taxon>Eukaryota</taxon>
        <taxon>Metazoa</taxon>
        <taxon>Chordata</taxon>
        <taxon>Craniata</taxon>
        <taxon>Vertebrata</taxon>
        <taxon>Euteleostomi</taxon>
        <taxon>Mammalia</taxon>
        <taxon>Eutheria</taxon>
        <taxon>Laurasiatheria</taxon>
        <taxon>Artiodactyla</taxon>
        <taxon>Ruminantia</taxon>
        <taxon>Pecora</taxon>
        <taxon>Bovidae</taxon>
        <taxon>Caprinae</taxon>
        <taxon>Ovis</taxon>
    </lineage>
</organism>
<dbReference type="Pfam" id="PF12937">
    <property type="entry name" value="F-box-like"/>
    <property type="match status" value="1"/>
</dbReference>
<dbReference type="PROSITE" id="PS50181">
    <property type="entry name" value="FBOX"/>
    <property type="match status" value="1"/>
</dbReference>
<reference evidence="2" key="1">
    <citation type="submission" date="2022-03" db="EMBL/GenBank/DDBJ databases">
        <title>Genomic analyses of argali, domestic sheep and their hybrids provide insights into chromosomal evolution, heterosis and genetic basis of agronomic traits.</title>
        <authorList>
            <person name="Li M."/>
        </authorList>
    </citation>
    <scope>NUCLEOTIDE SEQUENCE</scope>
    <source>
        <strain evidence="2">CAU-MHL-2022a</strain>
        <tissue evidence="2">Skin</tissue>
    </source>
</reference>
<evidence type="ECO:0000313" key="2">
    <source>
        <dbReference type="EMBL" id="KAI4532644.1"/>
    </source>
</evidence>
<keyword evidence="3" id="KW-1185">Reference proteome</keyword>
<dbReference type="InterPro" id="IPR036047">
    <property type="entry name" value="F-box-like_dom_sf"/>
</dbReference>
<name>A0AAD4Y2H8_OVIAM</name>
<dbReference type="AlphaFoldDB" id="A0AAD4Y2H8"/>
<gene>
    <name evidence="2" type="ORF">MG293_017052</name>
</gene>
<dbReference type="InterPro" id="IPR001810">
    <property type="entry name" value="F-box_dom"/>
</dbReference>
<dbReference type="Proteomes" id="UP001214576">
    <property type="component" value="Unassembled WGS sequence"/>
</dbReference>
<dbReference type="PANTHER" id="PTHR46731">
    <property type="entry name" value="F-BOX ONLY PROTEIN 15"/>
    <property type="match status" value="1"/>
</dbReference>
<evidence type="ECO:0000259" key="1">
    <source>
        <dbReference type="PROSITE" id="PS50181"/>
    </source>
</evidence>
<dbReference type="SUPFAM" id="SSF81383">
    <property type="entry name" value="F-box domain"/>
    <property type="match status" value="1"/>
</dbReference>
<comment type="caution">
    <text evidence="2">The sequence shown here is derived from an EMBL/GenBank/DDBJ whole genome shotgun (WGS) entry which is preliminary data.</text>
</comment>
<evidence type="ECO:0000313" key="3">
    <source>
        <dbReference type="Proteomes" id="UP001214576"/>
    </source>
</evidence>
<dbReference type="Gene3D" id="1.20.1280.50">
    <property type="match status" value="1"/>
</dbReference>